<name>A0AA37GUA5_9PEZI</name>
<keyword evidence="1" id="KW-0732">Signal</keyword>
<feature type="signal peptide" evidence="1">
    <location>
        <begin position="1"/>
        <end position="24"/>
    </location>
</feature>
<reference evidence="2 3" key="1">
    <citation type="submission" date="2021-07" db="EMBL/GenBank/DDBJ databases">
        <title>Genome data of Colletotrichum spaethianum.</title>
        <authorList>
            <person name="Utami Y.D."/>
            <person name="Hiruma K."/>
        </authorList>
    </citation>
    <scope>NUCLEOTIDE SEQUENCE [LARGE SCALE GENOMIC DNA]</scope>
    <source>
        <strain evidence="2 3">MAFF 242679</strain>
    </source>
</reference>
<keyword evidence="3" id="KW-1185">Reference proteome</keyword>
<proteinExistence type="predicted"/>
<evidence type="ECO:0000313" key="2">
    <source>
        <dbReference type="EMBL" id="GJC87408.1"/>
    </source>
</evidence>
<feature type="chain" id="PRO_5041208094" evidence="1">
    <location>
        <begin position="25"/>
        <end position="112"/>
    </location>
</feature>
<protein>
    <submittedName>
        <fullName evidence="2">Galactose oxidase</fullName>
    </submittedName>
</protein>
<sequence length="112" mass="12032">MVTVCSVLRCLPAALLAFAAASEAQNVGQWGPMVKFPVVPVAVALLPETGNMLVWSSGWPNRWTTAGNGKTYTSIYDVKTGKVSNIHDHLHPAFSLVGQTSGYISLKKVLVY</sequence>
<gene>
    <name evidence="2" type="ORF">ColLi_10246</name>
</gene>
<evidence type="ECO:0000256" key="1">
    <source>
        <dbReference type="SAM" id="SignalP"/>
    </source>
</evidence>
<organism evidence="2 3">
    <name type="scientific">Colletotrichum liriopes</name>
    <dbReference type="NCBI Taxonomy" id="708192"/>
    <lineage>
        <taxon>Eukaryota</taxon>
        <taxon>Fungi</taxon>
        <taxon>Dikarya</taxon>
        <taxon>Ascomycota</taxon>
        <taxon>Pezizomycotina</taxon>
        <taxon>Sordariomycetes</taxon>
        <taxon>Hypocreomycetidae</taxon>
        <taxon>Glomerellales</taxon>
        <taxon>Glomerellaceae</taxon>
        <taxon>Colletotrichum</taxon>
        <taxon>Colletotrichum spaethianum species complex</taxon>
    </lineage>
</organism>
<dbReference type="AlphaFoldDB" id="A0AA37GUA5"/>
<accession>A0AA37GUA5</accession>
<dbReference type="Gene3D" id="2.130.10.80">
    <property type="entry name" value="Galactose oxidase/kelch, beta-propeller"/>
    <property type="match status" value="1"/>
</dbReference>
<dbReference type="Proteomes" id="UP001055172">
    <property type="component" value="Unassembled WGS sequence"/>
</dbReference>
<comment type="caution">
    <text evidence="2">The sequence shown here is derived from an EMBL/GenBank/DDBJ whole genome shotgun (WGS) entry which is preliminary data.</text>
</comment>
<evidence type="ECO:0000313" key="3">
    <source>
        <dbReference type="Proteomes" id="UP001055172"/>
    </source>
</evidence>
<dbReference type="EMBL" id="BPPX01000026">
    <property type="protein sequence ID" value="GJC87408.1"/>
    <property type="molecule type" value="Genomic_DNA"/>
</dbReference>
<dbReference type="InterPro" id="IPR037293">
    <property type="entry name" value="Gal_Oxidase_central_sf"/>
</dbReference>